<dbReference type="PANTHER" id="PTHR47338">
    <property type="entry name" value="ZN(II)2CYS6 TRANSCRIPTION FACTOR (EUROFUNG)-RELATED"/>
    <property type="match status" value="1"/>
</dbReference>
<dbReference type="EMBL" id="JADGKB010000014">
    <property type="protein sequence ID" value="KAJ3259961.1"/>
    <property type="molecule type" value="Genomic_DNA"/>
</dbReference>
<evidence type="ECO:0000256" key="1">
    <source>
        <dbReference type="ARBA" id="ARBA00004123"/>
    </source>
</evidence>
<keyword evidence="8" id="KW-1185">Reference proteome</keyword>
<name>A0AAD5UJI5_9FUNG</name>
<dbReference type="GO" id="GO:0006351">
    <property type="term" value="P:DNA-templated transcription"/>
    <property type="evidence" value="ECO:0007669"/>
    <property type="project" value="InterPro"/>
</dbReference>
<sequence>MPMLSQSWFMENVDQVPNVLLHIMYALALTIPINKSVTYNGGDEHYKYCKLVLDNHLESPNPFIVITALLVSFYGVGSTRPVSSPIYLAAAIRMAQHLGMERDEDIIWISHNEKLLGTQIGTSKEFCRLIWWQCYEHDFYTSFYSRLPYMIDESSQHPPYPNGYFEQPYLDSDEQSTILTSFFGLISICRKVGRYEIKMKTNTMMNMADERERIDSELGI</sequence>
<dbReference type="GO" id="GO:0008270">
    <property type="term" value="F:zinc ion binding"/>
    <property type="evidence" value="ECO:0007669"/>
    <property type="project" value="InterPro"/>
</dbReference>
<dbReference type="PANTHER" id="PTHR47338:SF5">
    <property type="entry name" value="ZN(II)2CYS6 TRANSCRIPTION FACTOR (EUROFUNG)"/>
    <property type="match status" value="1"/>
</dbReference>
<organism evidence="7 8">
    <name type="scientific">Boothiomyces macroporosus</name>
    <dbReference type="NCBI Taxonomy" id="261099"/>
    <lineage>
        <taxon>Eukaryota</taxon>
        <taxon>Fungi</taxon>
        <taxon>Fungi incertae sedis</taxon>
        <taxon>Chytridiomycota</taxon>
        <taxon>Chytridiomycota incertae sedis</taxon>
        <taxon>Chytridiomycetes</taxon>
        <taxon>Rhizophydiales</taxon>
        <taxon>Terramycetaceae</taxon>
        <taxon>Boothiomyces</taxon>
    </lineage>
</organism>
<proteinExistence type="predicted"/>
<dbReference type="InterPro" id="IPR007219">
    <property type="entry name" value="XnlR_reg_dom"/>
</dbReference>
<protein>
    <recommendedName>
        <fullName evidence="6">Xylanolytic transcriptional activator regulatory domain-containing protein</fullName>
    </recommendedName>
</protein>
<dbReference type="CDD" id="cd12148">
    <property type="entry name" value="fungal_TF_MHR"/>
    <property type="match status" value="1"/>
</dbReference>
<evidence type="ECO:0000259" key="6">
    <source>
        <dbReference type="SMART" id="SM00906"/>
    </source>
</evidence>
<keyword evidence="4" id="KW-0804">Transcription</keyword>
<evidence type="ECO:0000313" key="8">
    <source>
        <dbReference type="Proteomes" id="UP001210925"/>
    </source>
</evidence>
<evidence type="ECO:0000256" key="4">
    <source>
        <dbReference type="ARBA" id="ARBA00023163"/>
    </source>
</evidence>
<comment type="subcellular location">
    <subcellularLocation>
        <location evidence="1">Nucleus</location>
    </subcellularLocation>
</comment>
<keyword evidence="3" id="KW-0805">Transcription regulation</keyword>
<dbReference type="SMART" id="SM00906">
    <property type="entry name" value="Fungal_trans"/>
    <property type="match status" value="1"/>
</dbReference>
<evidence type="ECO:0000256" key="5">
    <source>
        <dbReference type="ARBA" id="ARBA00023242"/>
    </source>
</evidence>
<dbReference type="Proteomes" id="UP001210925">
    <property type="component" value="Unassembled WGS sequence"/>
</dbReference>
<dbReference type="AlphaFoldDB" id="A0AAD5UJI5"/>
<dbReference type="GO" id="GO:0005634">
    <property type="term" value="C:nucleus"/>
    <property type="evidence" value="ECO:0007669"/>
    <property type="project" value="UniProtKB-SubCell"/>
</dbReference>
<gene>
    <name evidence="7" type="ORF">HK103_001471</name>
</gene>
<evidence type="ECO:0000256" key="3">
    <source>
        <dbReference type="ARBA" id="ARBA00023015"/>
    </source>
</evidence>
<keyword evidence="5" id="KW-0539">Nucleus</keyword>
<evidence type="ECO:0000256" key="2">
    <source>
        <dbReference type="ARBA" id="ARBA00022723"/>
    </source>
</evidence>
<feature type="domain" description="Xylanolytic transcriptional activator regulatory" evidence="6">
    <location>
        <begin position="84"/>
        <end position="167"/>
    </location>
</feature>
<evidence type="ECO:0000313" key="7">
    <source>
        <dbReference type="EMBL" id="KAJ3259961.1"/>
    </source>
</evidence>
<comment type="caution">
    <text evidence="7">The sequence shown here is derived from an EMBL/GenBank/DDBJ whole genome shotgun (WGS) entry which is preliminary data.</text>
</comment>
<accession>A0AAD5UJI5</accession>
<dbReference type="GO" id="GO:0000981">
    <property type="term" value="F:DNA-binding transcription factor activity, RNA polymerase II-specific"/>
    <property type="evidence" value="ECO:0007669"/>
    <property type="project" value="InterPro"/>
</dbReference>
<dbReference type="GO" id="GO:0003677">
    <property type="term" value="F:DNA binding"/>
    <property type="evidence" value="ECO:0007669"/>
    <property type="project" value="InterPro"/>
</dbReference>
<keyword evidence="2" id="KW-0479">Metal-binding</keyword>
<reference evidence="7" key="1">
    <citation type="submission" date="2020-05" db="EMBL/GenBank/DDBJ databases">
        <title>Phylogenomic resolution of chytrid fungi.</title>
        <authorList>
            <person name="Stajich J.E."/>
            <person name="Amses K."/>
            <person name="Simmons R."/>
            <person name="Seto K."/>
            <person name="Myers J."/>
            <person name="Bonds A."/>
            <person name="Quandt C.A."/>
            <person name="Barry K."/>
            <person name="Liu P."/>
            <person name="Grigoriev I."/>
            <person name="Longcore J.E."/>
            <person name="James T.Y."/>
        </authorList>
    </citation>
    <scope>NUCLEOTIDE SEQUENCE</scope>
    <source>
        <strain evidence="7">PLAUS21</strain>
    </source>
</reference>
<dbReference type="InterPro" id="IPR050815">
    <property type="entry name" value="TF_fung"/>
</dbReference>
<dbReference type="Pfam" id="PF04082">
    <property type="entry name" value="Fungal_trans"/>
    <property type="match status" value="1"/>
</dbReference>